<sequence length="63" mass="6877">MGTRLKAEMTEAPMPLTLTLSPQAGRGDVPKRGVEVEETVRHISFSPPAGRRWRQPDEGPPPG</sequence>
<name>A0A3E1B077_RHILT</name>
<evidence type="ECO:0000313" key="3">
    <source>
        <dbReference type="Proteomes" id="UP000256748"/>
    </source>
</evidence>
<comment type="caution">
    <text evidence="2">The sequence shown here is derived from an EMBL/GenBank/DDBJ whole genome shotgun (WGS) entry which is preliminary data.</text>
</comment>
<proteinExistence type="predicted"/>
<accession>A0A3E1B077</accession>
<dbReference type="Proteomes" id="UP000256748">
    <property type="component" value="Unassembled WGS sequence"/>
</dbReference>
<dbReference type="AlphaFoldDB" id="A0A3E1B077"/>
<evidence type="ECO:0000256" key="1">
    <source>
        <dbReference type="SAM" id="MobiDB-lite"/>
    </source>
</evidence>
<dbReference type="EMBL" id="NAOO01000045">
    <property type="protein sequence ID" value="RFB82197.1"/>
    <property type="molecule type" value="Genomic_DNA"/>
</dbReference>
<organism evidence="2 3">
    <name type="scientific">Rhizobium leguminosarum bv. trifolii</name>
    <dbReference type="NCBI Taxonomy" id="386"/>
    <lineage>
        <taxon>Bacteria</taxon>
        <taxon>Pseudomonadati</taxon>
        <taxon>Pseudomonadota</taxon>
        <taxon>Alphaproteobacteria</taxon>
        <taxon>Hyphomicrobiales</taxon>
        <taxon>Rhizobiaceae</taxon>
        <taxon>Rhizobium/Agrobacterium group</taxon>
        <taxon>Rhizobium</taxon>
    </lineage>
</organism>
<protein>
    <submittedName>
        <fullName evidence="2">Uncharacterized protein</fullName>
    </submittedName>
</protein>
<feature type="region of interest" description="Disordered" evidence="1">
    <location>
        <begin position="1"/>
        <end position="63"/>
    </location>
</feature>
<reference evidence="2 3" key="1">
    <citation type="submission" date="2017-03" db="EMBL/GenBank/DDBJ databases">
        <title>Genome analysis of Rhizobial strains effectives or ineffectives for nitrogen fixation isolated from bean seeds.</title>
        <authorList>
            <person name="Peralta H."/>
            <person name="Aguilar-Vera A."/>
            <person name="Mora Y."/>
            <person name="Vargas-Lagunas C."/>
            <person name="Girard L."/>
            <person name="Mora J."/>
        </authorList>
    </citation>
    <scope>NUCLEOTIDE SEQUENCE [LARGE SCALE GENOMIC DNA]</scope>
    <source>
        <strain evidence="2 3">CCGM5</strain>
    </source>
</reference>
<evidence type="ECO:0000313" key="2">
    <source>
        <dbReference type="EMBL" id="RFB82197.1"/>
    </source>
</evidence>
<gene>
    <name evidence="2" type="ORF">B5K10_31330</name>
</gene>
<feature type="compositionally biased region" description="Basic and acidic residues" evidence="1">
    <location>
        <begin position="28"/>
        <end position="41"/>
    </location>
</feature>